<evidence type="ECO:0000256" key="2">
    <source>
        <dbReference type="SAM" id="SignalP"/>
    </source>
</evidence>
<feature type="signal peptide" evidence="2">
    <location>
        <begin position="1"/>
        <end position="19"/>
    </location>
</feature>
<name>A0ABQ9VQQ9_SAGOE</name>
<dbReference type="EMBL" id="JASSZA010000005">
    <property type="protein sequence ID" value="KAK2111719.1"/>
    <property type="molecule type" value="Genomic_DNA"/>
</dbReference>
<comment type="caution">
    <text evidence="3">The sequence shown here is derived from an EMBL/GenBank/DDBJ whole genome shotgun (WGS) entry which is preliminary data.</text>
</comment>
<keyword evidence="4" id="KW-1185">Reference proteome</keyword>
<dbReference type="Proteomes" id="UP001266305">
    <property type="component" value="Unassembled WGS sequence"/>
</dbReference>
<gene>
    <name evidence="3" type="ORF">P7K49_011465</name>
</gene>
<proteinExistence type="predicted"/>
<organism evidence="3 4">
    <name type="scientific">Saguinus oedipus</name>
    <name type="common">Cotton-top tamarin</name>
    <name type="synonym">Oedipomidas oedipus</name>
    <dbReference type="NCBI Taxonomy" id="9490"/>
    <lineage>
        <taxon>Eukaryota</taxon>
        <taxon>Metazoa</taxon>
        <taxon>Chordata</taxon>
        <taxon>Craniata</taxon>
        <taxon>Vertebrata</taxon>
        <taxon>Euteleostomi</taxon>
        <taxon>Mammalia</taxon>
        <taxon>Eutheria</taxon>
        <taxon>Euarchontoglires</taxon>
        <taxon>Primates</taxon>
        <taxon>Haplorrhini</taxon>
        <taxon>Platyrrhini</taxon>
        <taxon>Cebidae</taxon>
        <taxon>Callitrichinae</taxon>
        <taxon>Saguinus</taxon>
    </lineage>
</organism>
<evidence type="ECO:0000313" key="4">
    <source>
        <dbReference type="Proteomes" id="UP001266305"/>
    </source>
</evidence>
<feature type="region of interest" description="Disordered" evidence="1">
    <location>
        <begin position="16"/>
        <end position="38"/>
    </location>
</feature>
<reference evidence="3 4" key="1">
    <citation type="submission" date="2023-05" db="EMBL/GenBank/DDBJ databases">
        <title>B98-5 Cell Line De Novo Hybrid Assembly: An Optical Mapping Approach.</title>
        <authorList>
            <person name="Kananen K."/>
            <person name="Auerbach J.A."/>
            <person name="Kautto E."/>
            <person name="Blachly J.S."/>
        </authorList>
    </citation>
    <scope>NUCLEOTIDE SEQUENCE [LARGE SCALE GENOMIC DNA]</scope>
    <source>
        <strain evidence="3">B95-8</strain>
        <tissue evidence="3">Cell line</tissue>
    </source>
</reference>
<sequence length="63" mass="6745">MDGPRLLLLLLLGPEGAGSLSRDQNSEENRAPPPRKLNRALGSQMLRAGGGRGALMLGPRRRV</sequence>
<accession>A0ABQ9VQQ9</accession>
<evidence type="ECO:0000313" key="3">
    <source>
        <dbReference type="EMBL" id="KAK2111719.1"/>
    </source>
</evidence>
<keyword evidence="2" id="KW-0732">Signal</keyword>
<evidence type="ECO:0000256" key="1">
    <source>
        <dbReference type="SAM" id="MobiDB-lite"/>
    </source>
</evidence>
<protein>
    <submittedName>
        <fullName evidence="3">Uncharacterized protein</fullName>
    </submittedName>
</protein>
<feature type="chain" id="PRO_5045161876" evidence="2">
    <location>
        <begin position="20"/>
        <end position="63"/>
    </location>
</feature>